<gene>
    <name evidence="3" type="ORF">Dfulv_28805</name>
</gene>
<keyword evidence="4" id="KW-1185">Reference proteome</keyword>
<keyword evidence="2" id="KW-1133">Transmembrane helix</keyword>
<organism evidence="3 4">
    <name type="scientific">Dactylosporangium fulvum</name>
    <dbReference type="NCBI Taxonomy" id="53359"/>
    <lineage>
        <taxon>Bacteria</taxon>
        <taxon>Bacillati</taxon>
        <taxon>Actinomycetota</taxon>
        <taxon>Actinomycetes</taxon>
        <taxon>Micromonosporales</taxon>
        <taxon>Micromonosporaceae</taxon>
        <taxon>Dactylosporangium</taxon>
    </lineage>
</organism>
<sequence length="358" mass="37633">MSDRLEQLVRDAQQGRAAHAPDPDRMRRALPALAARRTRRRRAGLAGGAVLAVAVLVAAFLAWPGIGGAPTPVPIPGEVPPSASAEASAEASATPFIAPGLVPSYAPGWVPPGFRERDRAVVQDHLGIPGVRVIRTWNKPANGGEAPFIKVVTMPTADLEPGTPVTAGGVTGTYEGPRPDARAARLSWPADPRHSVLLYSNSVMSQADLLRIATSLRPDRDPIVQPLVIGWVPFEHDEYTYSYGGDSPTSWTAGVSLARSAEPTPDNVTVSLGPTASVSDGGKPVEVGGVEGRLVIDDGSRGGNPRQCLVLPQPGGRLLLTVCNYIAGVDGARMPEDQLLRVAGSVDTRMRATTDWLG</sequence>
<evidence type="ECO:0000313" key="4">
    <source>
        <dbReference type="Proteomes" id="UP001059617"/>
    </source>
</evidence>
<evidence type="ECO:0000256" key="1">
    <source>
        <dbReference type="SAM" id="MobiDB-lite"/>
    </source>
</evidence>
<evidence type="ECO:0000256" key="2">
    <source>
        <dbReference type="SAM" id="Phobius"/>
    </source>
</evidence>
<reference evidence="3" key="1">
    <citation type="submission" date="2021-04" db="EMBL/GenBank/DDBJ databases">
        <authorList>
            <person name="Hartkoorn R.C."/>
            <person name="Beaudoing E."/>
            <person name="Hot D."/>
        </authorList>
    </citation>
    <scope>NUCLEOTIDE SEQUENCE</scope>
    <source>
        <strain evidence="3">NRRL B-16292</strain>
    </source>
</reference>
<accession>A0ABY5VPV6</accession>
<feature type="region of interest" description="Disordered" evidence="1">
    <location>
        <begin position="1"/>
        <end position="26"/>
    </location>
</feature>
<name>A0ABY5VPV6_9ACTN</name>
<evidence type="ECO:0008006" key="5">
    <source>
        <dbReference type="Google" id="ProtNLM"/>
    </source>
</evidence>
<dbReference type="EMBL" id="CP073720">
    <property type="protein sequence ID" value="UWP79164.1"/>
    <property type="molecule type" value="Genomic_DNA"/>
</dbReference>
<reference evidence="3" key="2">
    <citation type="submission" date="2022-09" db="EMBL/GenBank/DDBJ databases">
        <title>Biosynthetic gene clusters of Dactylosporangioum fulvum.</title>
        <authorList>
            <person name="Caradec T."/>
        </authorList>
    </citation>
    <scope>NUCLEOTIDE SEQUENCE</scope>
    <source>
        <strain evidence="3">NRRL B-16292</strain>
    </source>
</reference>
<proteinExistence type="predicted"/>
<keyword evidence="2" id="KW-0812">Transmembrane</keyword>
<feature type="transmembrane region" description="Helical" evidence="2">
    <location>
        <begin position="43"/>
        <end position="63"/>
    </location>
</feature>
<protein>
    <recommendedName>
        <fullName evidence="5">LigA protein</fullName>
    </recommendedName>
</protein>
<keyword evidence="2" id="KW-0472">Membrane</keyword>
<evidence type="ECO:0000313" key="3">
    <source>
        <dbReference type="EMBL" id="UWP79164.1"/>
    </source>
</evidence>
<dbReference type="RefSeq" id="WP_259856714.1">
    <property type="nucleotide sequence ID" value="NZ_CP073720.1"/>
</dbReference>
<dbReference type="Proteomes" id="UP001059617">
    <property type="component" value="Chromosome"/>
</dbReference>